<name>A0A402CPS1_9BACT</name>
<feature type="site" description="Important for catalytic activity" evidence="1">
    <location>
        <position position="212"/>
    </location>
</feature>
<keyword evidence="1" id="KW-1003">Cell membrane</keyword>
<keyword evidence="1" id="KW-0472">Membrane</keyword>
<keyword evidence="3" id="KW-1185">Reference proteome</keyword>
<dbReference type="GO" id="GO:0008932">
    <property type="term" value="F:lytic endotransglycosylase activity"/>
    <property type="evidence" value="ECO:0007669"/>
    <property type="project" value="UniProtKB-UniRule"/>
</dbReference>
<dbReference type="EC" id="4.2.2.29" evidence="1"/>
<gene>
    <name evidence="1" type="primary">mltG</name>
    <name evidence="2" type="ORF">CCAX7_50300</name>
</gene>
<dbReference type="NCBIfam" id="TIGR00247">
    <property type="entry name" value="endolytic transglycosylase MltG"/>
    <property type="match status" value="1"/>
</dbReference>
<proteinExistence type="inferred from homology"/>
<dbReference type="AlphaFoldDB" id="A0A402CPS1"/>
<dbReference type="PANTHER" id="PTHR30518">
    <property type="entry name" value="ENDOLYTIC MUREIN TRANSGLYCOSYLASE"/>
    <property type="match status" value="1"/>
</dbReference>
<comment type="catalytic activity">
    <reaction evidence="1">
        <text>a peptidoglycan chain = a peptidoglycan chain with N-acetyl-1,6-anhydromuramyl-[peptide] at the reducing end + a peptidoglycan chain with N-acetylglucosamine at the non-reducing end.</text>
        <dbReference type="EC" id="4.2.2.29"/>
    </reaction>
</comment>
<dbReference type="Proteomes" id="UP000287394">
    <property type="component" value="Chromosome"/>
</dbReference>
<dbReference type="FunCoup" id="A0A402CPS1">
    <property type="interactions" value="335"/>
</dbReference>
<accession>A0A402CPS1</accession>
<evidence type="ECO:0000256" key="1">
    <source>
        <dbReference type="HAMAP-Rule" id="MF_02065"/>
    </source>
</evidence>
<dbReference type="EMBL" id="AP025739">
    <property type="protein sequence ID" value="BDI32979.1"/>
    <property type="molecule type" value="Genomic_DNA"/>
</dbReference>
<dbReference type="GO" id="GO:0071555">
    <property type="term" value="P:cell wall organization"/>
    <property type="evidence" value="ECO:0007669"/>
    <property type="project" value="UniProtKB-KW"/>
</dbReference>
<dbReference type="GO" id="GO:0005886">
    <property type="term" value="C:plasma membrane"/>
    <property type="evidence" value="ECO:0007669"/>
    <property type="project" value="UniProtKB-UniRule"/>
</dbReference>
<reference evidence="2 3" key="1">
    <citation type="journal article" date="2019" name="Int. J. Syst. Evol. Microbiol.">
        <title>Capsulimonas corticalis gen. nov., sp. nov., an aerobic capsulated bacterium, of a novel bacterial order, Capsulimonadales ord. nov., of the class Armatimonadia of the phylum Armatimonadetes.</title>
        <authorList>
            <person name="Li J."/>
            <person name="Kudo C."/>
            <person name="Tonouchi A."/>
        </authorList>
    </citation>
    <scope>NUCLEOTIDE SEQUENCE [LARGE SCALE GENOMIC DNA]</scope>
    <source>
        <strain evidence="2 3">AX-7</strain>
    </source>
</reference>
<dbReference type="CDD" id="cd08010">
    <property type="entry name" value="MltG_like"/>
    <property type="match status" value="1"/>
</dbReference>
<dbReference type="Gene3D" id="3.30.160.60">
    <property type="entry name" value="Classic Zinc Finger"/>
    <property type="match status" value="1"/>
</dbReference>
<evidence type="ECO:0000313" key="3">
    <source>
        <dbReference type="Proteomes" id="UP000287394"/>
    </source>
</evidence>
<protein>
    <recommendedName>
        <fullName evidence="1">Endolytic murein transglycosylase</fullName>
        <ecNumber evidence="1">4.2.2.29</ecNumber>
    </recommendedName>
    <alternativeName>
        <fullName evidence="1">Peptidoglycan lytic transglycosylase</fullName>
    </alternativeName>
    <alternativeName>
        <fullName evidence="1">Peptidoglycan polymerization terminase</fullName>
    </alternativeName>
</protein>
<dbReference type="Pfam" id="PF02618">
    <property type="entry name" value="YceG"/>
    <property type="match status" value="1"/>
</dbReference>
<dbReference type="InterPro" id="IPR003770">
    <property type="entry name" value="MLTG-like"/>
</dbReference>
<organism evidence="2 3">
    <name type="scientific">Capsulimonas corticalis</name>
    <dbReference type="NCBI Taxonomy" id="2219043"/>
    <lineage>
        <taxon>Bacteria</taxon>
        <taxon>Bacillati</taxon>
        <taxon>Armatimonadota</taxon>
        <taxon>Armatimonadia</taxon>
        <taxon>Capsulimonadales</taxon>
        <taxon>Capsulimonadaceae</taxon>
        <taxon>Capsulimonas</taxon>
    </lineage>
</organism>
<sequence>MIVVAAIAVLGAVLVETSLLSARSAAGGGHMAYIVIRSGMTEKEIGAELQQKHLVRRGLGFVLAARLDGLSGKMKSGRYQLSSAMTPQQMAALIALGKTAPAPLVVPEGFTVAQIAKRLAAHGDVDENEFLRLAQTNGRSFHVDGFTPPNNNLEGYLFPDTYDIPKGTGARDIIAMMLKEFSEKVIAPRRAEFPSDKVLQDTVTMASLVEREAEVDSDRPLVAAALSNRLKIGMRLQCDATVQYALPGHKTRLFYKDLRVESPYNTYLHAGLPPTPIANPGVSSIEAALHPAQADYLYYVARPDGRHIFTATLADHNRAVAQMRAARASQL</sequence>
<dbReference type="HAMAP" id="MF_02065">
    <property type="entry name" value="MltG"/>
    <property type="match status" value="1"/>
</dbReference>
<dbReference type="Gene3D" id="3.30.1490.480">
    <property type="entry name" value="Endolytic murein transglycosylase"/>
    <property type="match status" value="1"/>
</dbReference>
<dbReference type="GO" id="GO:0009252">
    <property type="term" value="P:peptidoglycan biosynthetic process"/>
    <property type="evidence" value="ECO:0007669"/>
    <property type="project" value="UniProtKB-UniRule"/>
</dbReference>
<keyword evidence="1" id="KW-1133">Transmembrane helix</keyword>
<keyword evidence="1" id="KW-0961">Cell wall biogenesis/degradation</keyword>
<dbReference type="KEGG" id="ccot:CCAX7_50300"/>
<evidence type="ECO:0000313" key="2">
    <source>
        <dbReference type="EMBL" id="BDI32979.1"/>
    </source>
</evidence>
<dbReference type="PANTHER" id="PTHR30518:SF2">
    <property type="entry name" value="ENDOLYTIC MUREIN TRANSGLYCOSYLASE"/>
    <property type="match status" value="1"/>
</dbReference>
<keyword evidence="1 2" id="KW-0456">Lyase</keyword>
<keyword evidence="1" id="KW-0812">Transmembrane</keyword>
<comment type="similarity">
    <text evidence="1">Belongs to the transglycosylase MltG family.</text>
</comment>
<comment type="function">
    <text evidence="1">Functions as a peptidoglycan terminase that cleaves nascent peptidoglycan strands endolytically to terminate their elongation.</text>
</comment>